<evidence type="ECO:0008006" key="4">
    <source>
        <dbReference type="Google" id="ProtNLM"/>
    </source>
</evidence>
<feature type="region of interest" description="Disordered" evidence="1">
    <location>
        <begin position="226"/>
        <end position="271"/>
    </location>
</feature>
<reference evidence="2" key="1">
    <citation type="submission" date="2022-06" db="EMBL/GenBank/DDBJ databases">
        <title>Genome sequencing of Brevibacillus sp. BB3-R1.</title>
        <authorList>
            <person name="Heo J."/>
            <person name="Lee D."/>
            <person name="Won M."/>
            <person name="Han B.-H."/>
            <person name="Hong S.-B."/>
            <person name="Kwon S.-W."/>
        </authorList>
    </citation>
    <scope>NUCLEOTIDE SEQUENCE</scope>
    <source>
        <strain evidence="2">BB3-R1</strain>
    </source>
</reference>
<dbReference type="Proteomes" id="UP001056500">
    <property type="component" value="Chromosome"/>
</dbReference>
<dbReference type="EMBL" id="CP098755">
    <property type="protein sequence ID" value="USG65199.1"/>
    <property type="molecule type" value="Genomic_DNA"/>
</dbReference>
<name>A0ABY4WE73_9BACL</name>
<feature type="region of interest" description="Disordered" evidence="1">
    <location>
        <begin position="125"/>
        <end position="145"/>
    </location>
</feature>
<accession>A0ABY4WE73</accession>
<keyword evidence="3" id="KW-1185">Reference proteome</keyword>
<evidence type="ECO:0000313" key="3">
    <source>
        <dbReference type="Proteomes" id="UP001056500"/>
    </source>
</evidence>
<evidence type="ECO:0000313" key="2">
    <source>
        <dbReference type="EMBL" id="USG65199.1"/>
    </source>
</evidence>
<feature type="compositionally biased region" description="Polar residues" evidence="1">
    <location>
        <begin position="261"/>
        <end position="271"/>
    </location>
</feature>
<gene>
    <name evidence="2" type="ORF">NDK47_24255</name>
</gene>
<evidence type="ECO:0000256" key="1">
    <source>
        <dbReference type="SAM" id="MobiDB-lite"/>
    </source>
</evidence>
<proteinExistence type="predicted"/>
<protein>
    <recommendedName>
        <fullName evidence="4">DnaD domain protein</fullName>
    </recommendedName>
</protein>
<dbReference type="RefSeq" id="WP_251872294.1">
    <property type="nucleotide sequence ID" value="NZ_CP098755.1"/>
</dbReference>
<sequence length="271" mass="31139">MGGAFLTSREIFSNPIWTNVVEFRLFFLIYGNAVFSEEGVRVGDILLQRGQWLRSIRNLQKDLEYMENRAVKSYSTATIKRAIDSLVKQNRIKIETVELGTLFTVVNYAVYQGFERYESVIPKQQRNSDETATKQRRNNNKNVNKDMNVIKDKEEKIRLFDSVLLTQKQIDTLIKKYGQEGYERIVWLLNDYKTRTGKKYDSDYQAINRWVAKRYLEDLQKAAKGGKPFAGARQNAGGHQSKGGTTSPFDGFKATSKPAEYTSQGTIDDLL</sequence>
<organism evidence="2 3">
    <name type="scientific">Brevibacillus ruminantium</name>
    <dbReference type="NCBI Taxonomy" id="2950604"/>
    <lineage>
        <taxon>Bacteria</taxon>
        <taxon>Bacillati</taxon>
        <taxon>Bacillota</taxon>
        <taxon>Bacilli</taxon>
        <taxon>Bacillales</taxon>
        <taxon>Paenibacillaceae</taxon>
        <taxon>Brevibacillus</taxon>
    </lineage>
</organism>